<dbReference type="GO" id="GO:0015920">
    <property type="term" value="P:lipopolysaccharide transport"/>
    <property type="evidence" value="ECO:0007669"/>
    <property type="project" value="InterPro"/>
</dbReference>
<dbReference type="GO" id="GO:1990351">
    <property type="term" value="C:transporter complex"/>
    <property type="evidence" value="ECO:0007669"/>
    <property type="project" value="TreeGrafter"/>
</dbReference>
<feature type="domain" description="LptD C-terminal" evidence="2">
    <location>
        <begin position="279"/>
        <end position="649"/>
    </location>
</feature>
<dbReference type="HAMAP" id="MF_01411">
    <property type="entry name" value="LPS_assembly_LptD"/>
    <property type="match status" value="1"/>
</dbReference>
<gene>
    <name evidence="1" type="primary">lptD</name>
    <name evidence="3" type="ORF">SFMTTN_1642</name>
</gene>
<name>A0A401JDU8_9PROT</name>
<keyword evidence="1" id="KW-0472">Membrane</keyword>
<comment type="subcellular location">
    <subcellularLocation>
        <location evidence="1">Cell outer membrane</location>
    </subcellularLocation>
</comment>
<keyword evidence="1" id="KW-0998">Cell outer membrane</keyword>
<comment type="function">
    <text evidence="1">Together with LptE, is involved in the assembly of lipopolysaccharide (LPS) at the surface of the outer membrane.</text>
</comment>
<comment type="caution">
    <text evidence="1">Lacks conserved residue(s) required for the propagation of feature annotation.</text>
</comment>
<keyword evidence="1" id="KW-0732">Signal</keyword>
<dbReference type="AlphaFoldDB" id="A0A401JDU8"/>
<comment type="caution">
    <text evidence="3">The sequence shown here is derived from an EMBL/GenBank/DDBJ whole genome shotgun (WGS) entry which is preliminary data.</text>
</comment>
<evidence type="ECO:0000313" key="3">
    <source>
        <dbReference type="EMBL" id="GBL45831.1"/>
    </source>
</evidence>
<dbReference type="EMBL" id="BGOW01000014">
    <property type="protein sequence ID" value="GBL45831.1"/>
    <property type="molecule type" value="Genomic_DNA"/>
</dbReference>
<evidence type="ECO:0000313" key="4">
    <source>
        <dbReference type="Proteomes" id="UP000286806"/>
    </source>
</evidence>
<proteinExistence type="inferred from homology"/>
<protein>
    <recommendedName>
        <fullName evidence="1">LPS-assembly protein LptD</fullName>
    </recommendedName>
</protein>
<dbReference type="PANTHER" id="PTHR30189">
    <property type="entry name" value="LPS-ASSEMBLY PROTEIN"/>
    <property type="match status" value="1"/>
</dbReference>
<dbReference type="InterPro" id="IPR007543">
    <property type="entry name" value="LptD_C"/>
</dbReference>
<dbReference type="InterPro" id="IPR050218">
    <property type="entry name" value="LptD"/>
</dbReference>
<dbReference type="InterPro" id="IPR020889">
    <property type="entry name" value="LipoPS_assembly_LptD"/>
</dbReference>
<dbReference type="Pfam" id="PF04453">
    <property type="entry name" value="LptD"/>
    <property type="match status" value="1"/>
</dbReference>
<reference evidence="3 4" key="1">
    <citation type="journal article" date="2019" name="Front. Microbiol.">
        <title>Genomes of Neutrophilic Sulfur-Oxidizing Chemolithoautotrophs Representing 9 Proteobacterial Species From 8 Genera.</title>
        <authorList>
            <person name="Watanabe T."/>
            <person name="Kojima H."/>
            <person name="Umezawa K."/>
            <person name="Hori C."/>
            <person name="Takasuka T.E."/>
            <person name="Kato Y."/>
            <person name="Fukui M."/>
        </authorList>
    </citation>
    <scope>NUCLEOTIDE SEQUENCE [LARGE SCALE GENOMIC DNA]</scope>
    <source>
        <strain evidence="3 4">TTN</strain>
    </source>
</reference>
<dbReference type="GO" id="GO:0009279">
    <property type="term" value="C:cell outer membrane"/>
    <property type="evidence" value="ECO:0007669"/>
    <property type="project" value="UniProtKB-SubCell"/>
</dbReference>
<accession>A0A401JDU8</accession>
<organism evidence="3 4">
    <name type="scientific">Sulfuriferula multivorans</name>
    <dbReference type="NCBI Taxonomy" id="1559896"/>
    <lineage>
        <taxon>Bacteria</taxon>
        <taxon>Pseudomonadati</taxon>
        <taxon>Pseudomonadota</taxon>
        <taxon>Betaproteobacteria</taxon>
        <taxon>Nitrosomonadales</taxon>
        <taxon>Sulfuricellaceae</taxon>
        <taxon>Sulfuriferula</taxon>
    </lineage>
</organism>
<evidence type="ECO:0000256" key="1">
    <source>
        <dbReference type="HAMAP-Rule" id="MF_01411"/>
    </source>
</evidence>
<comment type="subunit">
    <text evidence="1">Component of the lipopolysaccharide transport and assembly complex. Interacts with LptE and LptA.</text>
</comment>
<dbReference type="GO" id="GO:0043165">
    <property type="term" value="P:Gram-negative-bacterium-type cell outer membrane assembly"/>
    <property type="evidence" value="ECO:0007669"/>
    <property type="project" value="UniProtKB-UniRule"/>
</dbReference>
<evidence type="ECO:0000259" key="2">
    <source>
        <dbReference type="Pfam" id="PF04453"/>
    </source>
</evidence>
<dbReference type="PANTHER" id="PTHR30189:SF1">
    <property type="entry name" value="LPS-ASSEMBLY PROTEIN LPTD"/>
    <property type="match status" value="1"/>
</dbReference>
<dbReference type="Proteomes" id="UP000286806">
    <property type="component" value="Unassembled WGS sequence"/>
</dbReference>
<comment type="similarity">
    <text evidence="1">Belongs to the LptD family.</text>
</comment>
<keyword evidence="4" id="KW-1185">Reference proteome</keyword>
<sequence>MLFCDIALAEDPPAEQTSSVLPPQKTEDAPLYLHADQIEGIANQQVKAKGHVELQRNDGVLTSDYLQYTFDTDQAYATGDVTLEQPGLNVRGPELRLRLTDQVGQMQQPVYSLSDLITHTQATALTRKARGEARVLDFEGKNQYRLKDATYTTCPVNNDDWYLHVKDLNIDRGREVGTARNAYLEFKGVPILYTPFIDFPLNNQRKSGLLAPTFGTTGSSGLEFRLPYYWNIAPNYDATISPRIMSKRGLQLGGEFRYLGESYRGLLNGEFLADQATKTNRWSVFVNHDQTFAPGWSGHLHYERVSDNNYYRDLSNQINTTSITNLSQDGSINYSAGWWNAGIRAQKFQTLQDPLAPIVPPYNVLPQLTLNANLYDWHGVDFSFAGEAVHFDHPTLVTGTRVSAYPSFSLPMANDFAYLTPKFGVSQTNYYLDSSTLPNTVRTLPITSVDSGFYMDRTTTLFGHNYHQTLEPRIFYVYIPYRDQSQIPNFDSGEVDFNFAQMFTENRFAGGDRINDANQLTTAVTSRLIEPESGLERLRVSLGQRFYFAPQKVVLPGGTPSNSTSSDVLASIGGQLSQAWRAEAAVQFNTGLGESIRNSISANYHPEPGKTLNLSYRSIRGTYNSLGASNLDTIRQVDISAQWPLAPRWYGLMRYNYSFVDGRLVQGLAGLEYNAGCWAIRGVLQRIATATGSASNSFFIQLELNGIGRLGSNPLDVLKQSISGYVNTNELQNP</sequence>